<dbReference type="SUPFAM" id="SSF52172">
    <property type="entry name" value="CheY-like"/>
    <property type="match status" value="1"/>
</dbReference>
<accession>A0A2T4DKY0</accession>
<name>A0A2T4DKY0_9BACT</name>
<dbReference type="InterPro" id="IPR011006">
    <property type="entry name" value="CheY-like_superfamily"/>
</dbReference>
<evidence type="ECO:0000313" key="4">
    <source>
        <dbReference type="Proteomes" id="UP000240608"/>
    </source>
</evidence>
<comment type="caution">
    <text evidence="3">The sequence shown here is derived from an EMBL/GenBank/DDBJ whole genome shotgun (WGS) entry which is preliminary data.</text>
</comment>
<evidence type="ECO:0000313" key="3">
    <source>
        <dbReference type="EMBL" id="PTB94490.1"/>
    </source>
</evidence>
<dbReference type="PANTHER" id="PTHR44520">
    <property type="entry name" value="RESPONSE REGULATOR RCP1-RELATED"/>
    <property type="match status" value="1"/>
</dbReference>
<keyword evidence="1" id="KW-0597">Phosphoprotein</keyword>
<proteinExistence type="predicted"/>
<evidence type="ECO:0000259" key="2">
    <source>
        <dbReference type="PROSITE" id="PS50110"/>
    </source>
</evidence>
<dbReference type="PROSITE" id="PS50110">
    <property type="entry name" value="RESPONSE_REGULATORY"/>
    <property type="match status" value="1"/>
</dbReference>
<evidence type="ECO:0000256" key="1">
    <source>
        <dbReference type="PROSITE-ProRule" id="PRU00169"/>
    </source>
</evidence>
<sequence>MNNQPIKILLADDDEDDRLFFEDAIEALPMRTTLKMVKNGKELMDLLLTNDAIIPDIIFLDLNMPGKNGLEYLTEIRNNSKLESISIAVYSTSSSEKDIEDSFVKGANIYINKPNDFNDLKEVLKKVLCTNWQYINTSFNKESFLLSV</sequence>
<dbReference type="Gene3D" id="3.40.50.2300">
    <property type="match status" value="1"/>
</dbReference>
<dbReference type="PANTHER" id="PTHR44520:SF2">
    <property type="entry name" value="RESPONSE REGULATOR RCP1"/>
    <property type="match status" value="1"/>
</dbReference>
<feature type="domain" description="Response regulatory" evidence="2">
    <location>
        <begin position="7"/>
        <end position="128"/>
    </location>
</feature>
<dbReference type="InterPro" id="IPR052893">
    <property type="entry name" value="TCS_response_regulator"/>
</dbReference>
<dbReference type="GO" id="GO:0000160">
    <property type="term" value="P:phosphorelay signal transduction system"/>
    <property type="evidence" value="ECO:0007669"/>
    <property type="project" value="InterPro"/>
</dbReference>
<dbReference type="InterPro" id="IPR001789">
    <property type="entry name" value="Sig_transdc_resp-reg_receiver"/>
</dbReference>
<dbReference type="AlphaFoldDB" id="A0A2T4DKY0"/>
<dbReference type="Proteomes" id="UP000240608">
    <property type="component" value="Unassembled WGS sequence"/>
</dbReference>
<organism evidence="3 4">
    <name type="scientific">Marivirga lumbricoides</name>
    <dbReference type="NCBI Taxonomy" id="1046115"/>
    <lineage>
        <taxon>Bacteria</taxon>
        <taxon>Pseudomonadati</taxon>
        <taxon>Bacteroidota</taxon>
        <taxon>Cytophagia</taxon>
        <taxon>Cytophagales</taxon>
        <taxon>Marivirgaceae</taxon>
        <taxon>Marivirga</taxon>
    </lineage>
</organism>
<gene>
    <name evidence="3" type="ORF">C9994_12050</name>
</gene>
<protein>
    <submittedName>
        <fullName evidence="3">Response regulator</fullName>
    </submittedName>
</protein>
<feature type="modified residue" description="4-aspartylphosphate" evidence="1">
    <location>
        <position position="61"/>
    </location>
</feature>
<reference evidence="3 4" key="1">
    <citation type="submission" date="2018-03" db="EMBL/GenBank/DDBJ databases">
        <title>Cross-interface Injection: A General Nanoliter Liquid Handling Method Applied to Single Cells Genome Amplification Automated Nanoliter Liquid Handling Applied to Single Cell Multiple Displacement Amplification.</title>
        <authorList>
            <person name="Yun J."/>
            <person name="Xu P."/>
            <person name="Xu J."/>
            <person name="Dai X."/>
            <person name="Wang Y."/>
            <person name="Zheng X."/>
            <person name="Cao C."/>
            <person name="Yi Q."/>
            <person name="Zhu Y."/>
            <person name="Wang L."/>
            <person name="Dong Z."/>
            <person name="Huang Y."/>
            <person name="Huang L."/>
            <person name="Du W."/>
        </authorList>
    </citation>
    <scope>NUCLEOTIDE SEQUENCE [LARGE SCALE GENOMIC DNA]</scope>
    <source>
        <strain evidence="3 4">Z-D1-2</strain>
    </source>
</reference>
<dbReference type="SMART" id="SM00448">
    <property type="entry name" value="REC"/>
    <property type="match status" value="1"/>
</dbReference>
<dbReference type="Pfam" id="PF00072">
    <property type="entry name" value="Response_reg"/>
    <property type="match status" value="1"/>
</dbReference>
<dbReference type="EMBL" id="PYVU01000129">
    <property type="protein sequence ID" value="PTB94490.1"/>
    <property type="molecule type" value="Genomic_DNA"/>
</dbReference>